<reference evidence="3" key="2">
    <citation type="submission" date="2016-04" db="EMBL/GenBank/DDBJ databases">
        <title>First Complete Genome Sequence of a Subdivision 6 Acidobacterium.</title>
        <authorList>
            <person name="Huang S."/>
            <person name="Vieira S."/>
            <person name="Bunk B."/>
            <person name="Riedel T."/>
            <person name="Sproeer C."/>
            <person name="Overmann J."/>
        </authorList>
    </citation>
    <scope>NUCLEOTIDE SEQUENCE [LARGE SCALE GENOMIC DNA]</scope>
    <source>
        <strain evidence="3">DSM 100886 HEG_-6_39</strain>
    </source>
</reference>
<protein>
    <submittedName>
        <fullName evidence="2">Uncharacterized protein</fullName>
    </submittedName>
</protein>
<sequence>MRESIGDICARCYPIQRSASLAGVRRERQRGVGAWLRTVEAGRNSIWVGFYEAARAGHVQVVVPPIMTARVSRHGPRSHVRGRTIADVDALGRREWNKASDCHQLRQVSGTHGDGVNTTTQCPRRSLSPNDENSRRKVQNVWACSPARSTAFDTPPATDI</sequence>
<evidence type="ECO:0000313" key="3">
    <source>
        <dbReference type="Proteomes" id="UP000076079"/>
    </source>
</evidence>
<keyword evidence="3" id="KW-1185">Reference proteome</keyword>
<feature type="compositionally biased region" description="Polar residues" evidence="1">
    <location>
        <begin position="107"/>
        <end position="131"/>
    </location>
</feature>
<evidence type="ECO:0000313" key="2">
    <source>
        <dbReference type="EMBL" id="AMY09386.1"/>
    </source>
</evidence>
<dbReference type="KEGG" id="abac:LuPra_02601"/>
<evidence type="ECO:0000256" key="1">
    <source>
        <dbReference type="SAM" id="MobiDB-lite"/>
    </source>
</evidence>
<feature type="region of interest" description="Disordered" evidence="1">
    <location>
        <begin position="107"/>
        <end position="139"/>
    </location>
</feature>
<reference evidence="2 3" key="1">
    <citation type="journal article" date="2016" name="Genome Announc.">
        <title>First Complete Genome Sequence of a Subdivision 6 Acidobacterium Strain.</title>
        <authorList>
            <person name="Huang S."/>
            <person name="Vieira S."/>
            <person name="Bunk B."/>
            <person name="Riedel T."/>
            <person name="Sproer C."/>
            <person name="Overmann J."/>
        </authorList>
    </citation>
    <scope>NUCLEOTIDE SEQUENCE [LARGE SCALE GENOMIC DNA]</scope>
    <source>
        <strain evidence="3">DSM 100886 HEG_-6_39</strain>
    </source>
</reference>
<accession>A0A143PLT1</accession>
<dbReference type="EMBL" id="CP015136">
    <property type="protein sequence ID" value="AMY09386.1"/>
    <property type="molecule type" value="Genomic_DNA"/>
</dbReference>
<gene>
    <name evidence="2" type="ORF">LuPra_02601</name>
</gene>
<name>A0A143PLT1_LUTPR</name>
<organism evidence="2 3">
    <name type="scientific">Luteitalea pratensis</name>
    <dbReference type="NCBI Taxonomy" id="1855912"/>
    <lineage>
        <taxon>Bacteria</taxon>
        <taxon>Pseudomonadati</taxon>
        <taxon>Acidobacteriota</taxon>
        <taxon>Vicinamibacteria</taxon>
        <taxon>Vicinamibacterales</taxon>
        <taxon>Vicinamibacteraceae</taxon>
        <taxon>Luteitalea</taxon>
    </lineage>
</organism>
<dbReference type="AlphaFoldDB" id="A0A143PLT1"/>
<proteinExistence type="predicted"/>
<dbReference type="Proteomes" id="UP000076079">
    <property type="component" value="Chromosome"/>
</dbReference>